<name>A0A143Z719_9LACT</name>
<dbReference type="Gene3D" id="3.40.50.300">
    <property type="entry name" value="P-loop containing nucleotide triphosphate hydrolases"/>
    <property type="match status" value="1"/>
</dbReference>
<organism evidence="2 4">
    <name type="scientific">Trichococcus ilyis</name>
    <dbReference type="NCBI Taxonomy" id="640938"/>
    <lineage>
        <taxon>Bacteria</taxon>
        <taxon>Bacillati</taxon>
        <taxon>Bacillota</taxon>
        <taxon>Bacilli</taxon>
        <taxon>Lactobacillales</taxon>
        <taxon>Carnobacteriaceae</taxon>
        <taxon>Trichococcus</taxon>
    </lineage>
</organism>
<evidence type="ECO:0000313" key="4">
    <source>
        <dbReference type="Proteomes" id="UP000076878"/>
    </source>
</evidence>
<reference evidence="2 4" key="1">
    <citation type="submission" date="2016-02" db="EMBL/GenBank/DDBJ databases">
        <authorList>
            <person name="Wen L."/>
            <person name="He K."/>
            <person name="Yang H."/>
        </authorList>
    </citation>
    <scope>NUCLEOTIDE SEQUENCE [LARGE SCALE GENOMIC DNA]</scope>
    <source>
        <strain evidence="2">Trichococcus_R210</strain>
    </source>
</reference>
<accession>A0A143Z719</accession>
<sequence>MEKVKKETKQKIKLPLNKELAELDTSFMNEHLGWEQPEYINQNMVHEFRGYQEEALRYFHYSQVNEVFKFRNINHVLFNMATGSGKTDLMAGLILYLYQEHDYQNFLFFVNTNSVLNKTIDNLTNKKSEKYLYNSEIEIEGERITIERVKTFPRTQSKNTIYIKLSSVQNIASDIFTQSENSMGKDDYARNKVAILGDEAHHYSASTKSEKELEQSWEKAISIILGAREDNRLLEFTATVDLENKSIYEKYKDKVIYRYALDRFIQDRFSKNVKRIQSSNTDEENMLNVVLLSEFRRRYAHELYRTYVKPVIMFKSQRIDASNEANQTFNTLIDSLTPQLIREFLLRQEHVGNERESETLSIAHEYYRKNDSELDQIVREIKREFSPGRVINANDSDRGAGMLEKGQYEALNSLESPANLYRVIFAVAKLTEGWDVLNLYDIVRISNYKDTKGDKKTTMAEAQLIGRGARYNPFILDGQKQYTRRFDEREDVTPSLILETLHYHTINEPQYLKNLVEALNDMNLPTGTDEKNPLIDIRVKKKFTKTDVWKYGKVYYNQSVEITDDYYDGLDKYGIDNRSDIVIPWIFSSQEVGYKDNIVNGNYVNTKNMAIEVDRRYYEKAMNRLTFYHFDNLKRYLPQLQSRAELLEEKWLNLHNRTIYAVTPISMKQVDLTPMEKLKIIETYLLEIAQKIKKGYSNERGTGKFIGYPVKEYITDYRKRVPNYDTSNLLRERNPQKVQRFVIDEDYFVYDSAIINLTEKQLVDRIGERVAELKKQYSDVYLIRMDENMHRESAKNAALKLHQFSEHTQDVHFERFQPDFILYLQNAEFFVQVFIEPKGINLLEQEQWKEDLLTYINENEAELLFEDDVQGVKIKGLKFYTINDGRGTMKQLAQVVLGHDFDGLTMHNQIELQDE</sequence>
<dbReference type="PANTHER" id="PTHR47396:SF1">
    <property type="entry name" value="ATP-DEPENDENT HELICASE IRC3-RELATED"/>
    <property type="match status" value="1"/>
</dbReference>
<dbReference type="GO" id="GO:0016787">
    <property type="term" value="F:hydrolase activity"/>
    <property type="evidence" value="ECO:0007669"/>
    <property type="project" value="InterPro"/>
</dbReference>
<dbReference type="SMART" id="SM00487">
    <property type="entry name" value="DEXDc"/>
    <property type="match status" value="1"/>
</dbReference>
<reference evidence="3 5" key="2">
    <citation type="submission" date="2016-10" db="EMBL/GenBank/DDBJ databases">
        <authorList>
            <person name="Varghese N."/>
            <person name="Submissions S."/>
        </authorList>
    </citation>
    <scope>NUCLEOTIDE SEQUENCE [LARGE SCALE GENOMIC DNA]</scope>
    <source>
        <strain evidence="3 5">DSM 22150</strain>
    </source>
</reference>
<dbReference type="STRING" id="640938.TR210_2484"/>
<dbReference type="EMBL" id="FJNB01000023">
    <property type="protein sequence ID" value="CZR07791.1"/>
    <property type="molecule type" value="Genomic_DNA"/>
</dbReference>
<dbReference type="AlphaFoldDB" id="A0A143Z719"/>
<dbReference type="InterPro" id="IPR006935">
    <property type="entry name" value="Helicase/UvrB_N"/>
</dbReference>
<dbReference type="Pfam" id="PF04851">
    <property type="entry name" value="ResIII"/>
    <property type="match status" value="1"/>
</dbReference>
<dbReference type="PANTHER" id="PTHR47396">
    <property type="entry name" value="TYPE I RESTRICTION ENZYME ECOKI R PROTEIN"/>
    <property type="match status" value="1"/>
</dbReference>
<dbReference type="GO" id="GO:0005524">
    <property type="term" value="F:ATP binding"/>
    <property type="evidence" value="ECO:0007669"/>
    <property type="project" value="InterPro"/>
</dbReference>
<keyword evidence="5" id="KW-1185">Reference proteome</keyword>
<dbReference type="InterPro" id="IPR050742">
    <property type="entry name" value="Helicase_Restrict-Modif_Enz"/>
</dbReference>
<dbReference type="CDD" id="cd18785">
    <property type="entry name" value="SF2_C"/>
    <property type="match status" value="1"/>
</dbReference>
<proteinExistence type="predicted"/>
<dbReference type="GO" id="GO:0003677">
    <property type="term" value="F:DNA binding"/>
    <property type="evidence" value="ECO:0007669"/>
    <property type="project" value="InterPro"/>
</dbReference>
<evidence type="ECO:0000259" key="1">
    <source>
        <dbReference type="PROSITE" id="PS51192"/>
    </source>
</evidence>
<dbReference type="InterPro" id="IPR027417">
    <property type="entry name" value="P-loop_NTPase"/>
</dbReference>
<evidence type="ECO:0000313" key="5">
    <source>
        <dbReference type="Proteomes" id="UP000199280"/>
    </source>
</evidence>
<dbReference type="EMBL" id="FNYT01000029">
    <property type="protein sequence ID" value="SEJ82727.1"/>
    <property type="molecule type" value="Genomic_DNA"/>
</dbReference>
<dbReference type="PROSITE" id="PS51192">
    <property type="entry name" value="HELICASE_ATP_BIND_1"/>
    <property type="match status" value="1"/>
</dbReference>
<dbReference type="Proteomes" id="UP000199280">
    <property type="component" value="Unassembled WGS sequence"/>
</dbReference>
<gene>
    <name evidence="3" type="ORF">SAMN05216375_12931</name>
    <name evidence="2" type="ORF">TR210_2484</name>
</gene>
<dbReference type="SUPFAM" id="SSF52540">
    <property type="entry name" value="P-loop containing nucleoside triphosphate hydrolases"/>
    <property type="match status" value="2"/>
</dbReference>
<evidence type="ECO:0000313" key="3">
    <source>
        <dbReference type="EMBL" id="SEJ82727.1"/>
    </source>
</evidence>
<dbReference type="GO" id="GO:0005829">
    <property type="term" value="C:cytosol"/>
    <property type="evidence" value="ECO:0007669"/>
    <property type="project" value="TreeGrafter"/>
</dbReference>
<evidence type="ECO:0000313" key="2">
    <source>
        <dbReference type="EMBL" id="CZR07791.1"/>
    </source>
</evidence>
<dbReference type="Proteomes" id="UP000076878">
    <property type="component" value="Unassembled WGS sequence"/>
</dbReference>
<protein>
    <submittedName>
        <fullName evidence="3">Type III restriction enzyme</fullName>
    </submittedName>
</protein>
<dbReference type="InterPro" id="IPR014001">
    <property type="entry name" value="Helicase_ATP-bd"/>
</dbReference>
<feature type="domain" description="Helicase ATP-binding" evidence="1">
    <location>
        <begin position="67"/>
        <end position="258"/>
    </location>
</feature>